<dbReference type="AlphaFoldDB" id="A0A0G4HW06"/>
<feature type="region of interest" description="Disordered" evidence="1">
    <location>
        <begin position="214"/>
        <end position="284"/>
    </location>
</feature>
<sequence>MPEFIAVKCAGASCGIFSVTQLTKARQFVCSMCRLKQSVMKVYQSSSSAADLRPLVQEANKRRATTEAIVEQERERERQIQAAAETGTGGREEPLTQQRVQASASAARPTGGRWNSFMEVPPDSSQQTDKGVVTSLEVGGRGAVFVLERPGVVSLGSAPGVPTQQESGFEKDERGQGRFEKRGWGRKGSSEEFEIMSENYGSTQMGERVEAGVSGGSWGAKSGREFGIVGKGKRPFPFPKSDSDSLPLHGHSQSAENKRPRRNEVVQQWGRSRGGKANFDLSFGGEGRSHLVGNRPGDVGSSVYSANNFRGSTVGGVQQRGAQAPAHAQIGQTRGPLRSLQQQQMGADHREERGTAWESGGGRSRSGPRVDVPSRIQSGSQGSSEGGNAGGTSKWASFLCHED</sequence>
<feature type="region of interest" description="Disordered" evidence="1">
    <location>
        <begin position="104"/>
        <end position="129"/>
    </location>
</feature>
<dbReference type="InterPro" id="IPR032739">
    <property type="entry name" value="MRNIP"/>
</dbReference>
<evidence type="ECO:0000313" key="3">
    <source>
        <dbReference type="EMBL" id="CEM48661.1"/>
    </source>
</evidence>
<evidence type="ECO:0000256" key="1">
    <source>
        <dbReference type="SAM" id="MobiDB-lite"/>
    </source>
</evidence>
<dbReference type="PANTHER" id="PTHR15863:SF2">
    <property type="entry name" value="MRN COMPLEX-INTERACTING PROTEIN"/>
    <property type="match status" value="1"/>
</dbReference>
<feature type="compositionally biased region" description="Basic and acidic residues" evidence="1">
    <location>
        <begin position="168"/>
        <end position="183"/>
    </location>
</feature>
<accession>A0A0G4HW06</accession>
<dbReference type="Pfam" id="PF15749">
    <property type="entry name" value="MRNIP"/>
    <property type="match status" value="1"/>
</dbReference>
<feature type="domain" description="MRN complex-interacting protein N-terminal" evidence="2">
    <location>
        <begin position="12"/>
        <end position="117"/>
    </location>
</feature>
<dbReference type="GO" id="GO:0003682">
    <property type="term" value="F:chromatin binding"/>
    <property type="evidence" value="ECO:0007669"/>
    <property type="project" value="TreeGrafter"/>
</dbReference>
<dbReference type="InterPro" id="IPR049472">
    <property type="entry name" value="MRNIP_N"/>
</dbReference>
<evidence type="ECO:0000259" key="2">
    <source>
        <dbReference type="Pfam" id="PF15749"/>
    </source>
</evidence>
<reference evidence="3" key="1">
    <citation type="submission" date="2014-11" db="EMBL/GenBank/DDBJ databases">
        <authorList>
            <person name="Otto D Thomas"/>
            <person name="Naeem Raeece"/>
        </authorList>
    </citation>
    <scope>NUCLEOTIDE SEQUENCE</scope>
</reference>
<feature type="compositionally biased region" description="Low complexity" evidence="1">
    <location>
        <begin position="365"/>
        <end position="383"/>
    </location>
</feature>
<name>A0A0G4HW06_9ALVE</name>
<dbReference type="VEuPathDB" id="CryptoDB:Cvel_32469"/>
<feature type="region of interest" description="Disordered" evidence="1">
    <location>
        <begin position="156"/>
        <end position="186"/>
    </location>
</feature>
<protein>
    <recommendedName>
        <fullName evidence="2">MRN complex-interacting protein N-terminal domain-containing protein</fullName>
    </recommendedName>
</protein>
<proteinExistence type="predicted"/>
<dbReference type="EMBL" id="CDMZ01004104">
    <property type="protein sequence ID" value="CEM48661.1"/>
    <property type="molecule type" value="Genomic_DNA"/>
</dbReference>
<dbReference type="GO" id="GO:0005634">
    <property type="term" value="C:nucleus"/>
    <property type="evidence" value="ECO:0007669"/>
    <property type="project" value="TreeGrafter"/>
</dbReference>
<gene>
    <name evidence="3" type="ORF">Cvel_32469</name>
</gene>
<feature type="region of interest" description="Disordered" evidence="1">
    <location>
        <begin position="314"/>
        <end position="403"/>
    </location>
</feature>
<dbReference type="PANTHER" id="PTHR15863">
    <property type="entry name" value="MRN COMPLEX-INTERACTING PROTEIN"/>
    <property type="match status" value="1"/>
</dbReference>
<dbReference type="GO" id="GO:0007095">
    <property type="term" value="P:mitotic G2 DNA damage checkpoint signaling"/>
    <property type="evidence" value="ECO:0007669"/>
    <property type="project" value="TreeGrafter"/>
</dbReference>
<organism evidence="3">
    <name type="scientific">Chromera velia CCMP2878</name>
    <dbReference type="NCBI Taxonomy" id="1169474"/>
    <lineage>
        <taxon>Eukaryota</taxon>
        <taxon>Sar</taxon>
        <taxon>Alveolata</taxon>
        <taxon>Colpodellida</taxon>
        <taxon>Chromeraceae</taxon>
        <taxon>Chromera</taxon>
    </lineage>
</organism>